<evidence type="ECO:0000313" key="3">
    <source>
        <dbReference type="EMBL" id="TDZ31151.1"/>
    </source>
</evidence>
<gene>
    <name evidence="3" type="ORF">C8035_v005296</name>
</gene>
<dbReference type="GO" id="GO:0003723">
    <property type="term" value="F:RNA binding"/>
    <property type="evidence" value="ECO:0007669"/>
    <property type="project" value="TreeGrafter"/>
</dbReference>
<dbReference type="AlphaFoldDB" id="A0A4R8PYZ9"/>
<reference evidence="3 4" key="1">
    <citation type="submission" date="2018-11" db="EMBL/GenBank/DDBJ databases">
        <title>Genome sequence and assembly of Colletotrichum spinosum.</title>
        <authorList>
            <person name="Gan P."/>
            <person name="Shirasu K."/>
        </authorList>
    </citation>
    <scope>NUCLEOTIDE SEQUENCE [LARGE SCALE GENOMIC DNA]</scope>
    <source>
        <strain evidence="3 4">CBS 515.97</strain>
    </source>
</reference>
<proteinExistence type="predicted"/>
<dbReference type="PANTHER" id="PTHR23148">
    <property type="entry name" value="SERINE/ARGININE REGULATED NUCLEAR MATRIX PROTEIN"/>
    <property type="match status" value="1"/>
</dbReference>
<dbReference type="InterPro" id="IPR052225">
    <property type="entry name" value="Ser/Arg_repetitive_matrix"/>
</dbReference>
<dbReference type="GO" id="GO:0006397">
    <property type="term" value="P:mRNA processing"/>
    <property type="evidence" value="ECO:0007669"/>
    <property type="project" value="UniProtKB-KW"/>
</dbReference>
<dbReference type="Pfam" id="PF01480">
    <property type="entry name" value="PWI"/>
    <property type="match status" value="1"/>
</dbReference>
<keyword evidence="4" id="KW-1185">Reference proteome</keyword>
<feature type="domain" description="PWI" evidence="2">
    <location>
        <begin position="12"/>
        <end position="111"/>
    </location>
</feature>
<sequence length="333" mass="36028">MASGVDAKLLRTTKFPPEFNQKVDMQKVNLQVIKKWIASRISEILGSEDDVVIELCFNLIEGSKFPDVKALQIQLTGFLDKDTAPFCKELWKLCLSAQTSPQGVPKELLEAKKSRPIERQMRHAAVEKTPNDGIPTSTDQGTVTGVIATVGGEVVTRGAVAVATGTMIKECMATAPASVDHGRLLQDTAIRGKGLRSAGPKEIAMYPEIALSTPGNLVVDAQRRAHPQSRLPPRGPHRAAEVRSVVEARAADRPKPISKPLGIIAIAGSRPKQKAHPIFIVPQSIPDQRIKVPKQIPQHVINAPSSIQISQPPSSTPVSSVTPMRYHVVPVHT</sequence>
<dbReference type="PROSITE" id="PS51025">
    <property type="entry name" value="PWI"/>
    <property type="match status" value="1"/>
</dbReference>
<evidence type="ECO:0000313" key="4">
    <source>
        <dbReference type="Proteomes" id="UP000295083"/>
    </source>
</evidence>
<dbReference type="GO" id="GO:0005681">
    <property type="term" value="C:spliceosomal complex"/>
    <property type="evidence" value="ECO:0007669"/>
    <property type="project" value="TreeGrafter"/>
</dbReference>
<protein>
    <submittedName>
        <fullName evidence="3">PWI domain-containing protein</fullName>
    </submittedName>
</protein>
<keyword evidence="1" id="KW-0507">mRNA processing</keyword>
<evidence type="ECO:0000256" key="1">
    <source>
        <dbReference type="ARBA" id="ARBA00022664"/>
    </source>
</evidence>
<name>A0A4R8PYZ9_9PEZI</name>
<dbReference type="SMART" id="SM00311">
    <property type="entry name" value="PWI"/>
    <property type="match status" value="1"/>
</dbReference>
<dbReference type="GO" id="GO:0048024">
    <property type="term" value="P:regulation of mRNA splicing, via spliceosome"/>
    <property type="evidence" value="ECO:0007669"/>
    <property type="project" value="TreeGrafter"/>
</dbReference>
<accession>A0A4R8PYZ9</accession>
<dbReference type="InterPro" id="IPR036483">
    <property type="entry name" value="PWI_dom_sf"/>
</dbReference>
<dbReference type="EMBL" id="QAPG01000108">
    <property type="protein sequence ID" value="TDZ31151.1"/>
    <property type="molecule type" value="Genomic_DNA"/>
</dbReference>
<comment type="caution">
    <text evidence="3">The sequence shown here is derived from an EMBL/GenBank/DDBJ whole genome shotgun (WGS) entry which is preliminary data.</text>
</comment>
<dbReference type="Proteomes" id="UP000295083">
    <property type="component" value="Unassembled WGS sequence"/>
</dbReference>
<dbReference type="PANTHER" id="PTHR23148:SF0">
    <property type="entry name" value="SERINE_ARGININE REPETITIVE MATRIX PROTEIN 1"/>
    <property type="match status" value="1"/>
</dbReference>
<dbReference type="InterPro" id="IPR002483">
    <property type="entry name" value="PWI_dom"/>
</dbReference>
<dbReference type="Gene3D" id="1.20.1390.10">
    <property type="entry name" value="PWI domain"/>
    <property type="match status" value="1"/>
</dbReference>
<dbReference type="SUPFAM" id="SSF101233">
    <property type="entry name" value="PWI domain"/>
    <property type="match status" value="1"/>
</dbReference>
<organism evidence="3 4">
    <name type="scientific">Colletotrichum spinosum</name>
    <dbReference type="NCBI Taxonomy" id="1347390"/>
    <lineage>
        <taxon>Eukaryota</taxon>
        <taxon>Fungi</taxon>
        <taxon>Dikarya</taxon>
        <taxon>Ascomycota</taxon>
        <taxon>Pezizomycotina</taxon>
        <taxon>Sordariomycetes</taxon>
        <taxon>Hypocreomycetidae</taxon>
        <taxon>Glomerellales</taxon>
        <taxon>Glomerellaceae</taxon>
        <taxon>Colletotrichum</taxon>
        <taxon>Colletotrichum orbiculare species complex</taxon>
    </lineage>
</organism>
<evidence type="ECO:0000259" key="2">
    <source>
        <dbReference type="PROSITE" id="PS51025"/>
    </source>
</evidence>